<keyword evidence="3 6" id="KW-0812">Transmembrane</keyword>
<keyword evidence="8" id="KW-1185">Reference proteome</keyword>
<dbReference type="EMBL" id="JBHUME010000007">
    <property type="protein sequence ID" value="MFD2612636.1"/>
    <property type="molecule type" value="Genomic_DNA"/>
</dbReference>
<reference evidence="8" key="1">
    <citation type="journal article" date="2019" name="Int. J. Syst. Evol. Microbiol.">
        <title>The Global Catalogue of Microorganisms (GCM) 10K type strain sequencing project: providing services to taxonomists for standard genome sequencing and annotation.</title>
        <authorList>
            <consortium name="The Broad Institute Genomics Platform"/>
            <consortium name="The Broad Institute Genome Sequencing Center for Infectious Disease"/>
            <person name="Wu L."/>
            <person name="Ma J."/>
        </authorList>
    </citation>
    <scope>NUCLEOTIDE SEQUENCE [LARGE SCALE GENOMIC DNA]</scope>
    <source>
        <strain evidence="8">KCTC 3950</strain>
    </source>
</reference>
<feature type="transmembrane region" description="Helical" evidence="6">
    <location>
        <begin position="280"/>
        <end position="298"/>
    </location>
</feature>
<evidence type="ECO:0000256" key="6">
    <source>
        <dbReference type="SAM" id="Phobius"/>
    </source>
</evidence>
<accession>A0ABW5PCE0</accession>
<evidence type="ECO:0000256" key="3">
    <source>
        <dbReference type="ARBA" id="ARBA00022692"/>
    </source>
</evidence>
<comment type="similarity">
    <text evidence="2">Belongs to the autoinducer-2 exporter (AI-2E) (TC 2.A.86) family.</text>
</comment>
<dbReference type="PANTHER" id="PTHR21716">
    <property type="entry name" value="TRANSMEMBRANE PROTEIN"/>
    <property type="match status" value="1"/>
</dbReference>
<organism evidence="7 8">
    <name type="scientific">Paenibacillus gansuensis</name>
    <dbReference type="NCBI Taxonomy" id="306542"/>
    <lineage>
        <taxon>Bacteria</taxon>
        <taxon>Bacillati</taxon>
        <taxon>Bacillota</taxon>
        <taxon>Bacilli</taxon>
        <taxon>Bacillales</taxon>
        <taxon>Paenibacillaceae</taxon>
        <taxon>Paenibacillus</taxon>
    </lineage>
</organism>
<feature type="transmembrane region" description="Helical" evidence="6">
    <location>
        <begin position="65"/>
        <end position="89"/>
    </location>
</feature>
<keyword evidence="4 6" id="KW-1133">Transmembrane helix</keyword>
<comment type="subcellular location">
    <subcellularLocation>
        <location evidence="1">Membrane</location>
        <topology evidence="1">Multi-pass membrane protein</topology>
    </subcellularLocation>
</comment>
<evidence type="ECO:0000256" key="2">
    <source>
        <dbReference type="ARBA" id="ARBA00009773"/>
    </source>
</evidence>
<feature type="transmembrane region" description="Helical" evidence="6">
    <location>
        <begin position="318"/>
        <end position="344"/>
    </location>
</feature>
<dbReference type="RefSeq" id="WP_377602346.1">
    <property type="nucleotide sequence ID" value="NZ_JBHUME010000007.1"/>
</dbReference>
<dbReference type="InterPro" id="IPR002549">
    <property type="entry name" value="AI-2E-like"/>
</dbReference>
<gene>
    <name evidence="7" type="ORF">ACFSUF_09395</name>
</gene>
<feature type="transmembrane region" description="Helical" evidence="6">
    <location>
        <begin position="246"/>
        <end position="273"/>
    </location>
</feature>
<evidence type="ECO:0000313" key="8">
    <source>
        <dbReference type="Proteomes" id="UP001597541"/>
    </source>
</evidence>
<comment type="caution">
    <text evidence="7">The sequence shown here is derived from an EMBL/GenBank/DDBJ whole genome shotgun (WGS) entry which is preliminary data.</text>
</comment>
<feature type="transmembrane region" description="Helical" evidence="6">
    <location>
        <begin position="35"/>
        <end position="53"/>
    </location>
</feature>
<feature type="transmembrane region" description="Helical" evidence="6">
    <location>
        <begin position="221"/>
        <end position="240"/>
    </location>
</feature>
<keyword evidence="5 6" id="KW-0472">Membrane</keyword>
<evidence type="ECO:0000256" key="5">
    <source>
        <dbReference type="ARBA" id="ARBA00023136"/>
    </source>
</evidence>
<protein>
    <submittedName>
        <fullName evidence="7">AI-2E family transporter</fullName>
    </submittedName>
</protein>
<evidence type="ECO:0000313" key="7">
    <source>
        <dbReference type="EMBL" id="MFD2612636.1"/>
    </source>
</evidence>
<feature type="transmembrane region" description="Helical" evidence="6">
    <location>
        <begin position="155"/>
        <end position="179"/>
    </location>
</feature>
<evidence type="ECO:0000256" key="4">
    <source>
        <dbReference type="ARBA" id="ARBA00022989"/>
    </source>
</evidence>
<dbReference type="PANTHER" id="PTHR21716:SF68">
    <property type="entry name" value="TRANSPORT PROTEIN YTVI-RELATED"/>
    <property type="match status" value="1"/>
</dbReference>
<sequence>MLSFYKKYWRTAFDIALIVLTVWLIMYAFSFVWRIATPILLAFVIFAIIEPFAKFLNARGISKSAASAISVSLFTLLLIAGLAGIGVIFTKQVLLLKDRLPEYAVILQNEIAVRSGDLQDRVKALDPAYAEKAQGYIKEITDKGAAIARGFLTGLIGYITSFSTFVVNFFIGIILAYFLSIEIKDWRRIARDKTPRTFKKAYLFLKENVLLGIGGYLKAQLMLISITFGIVFIALLLLGVDNALAIALLAGFFDVLPLLGVPTLFIPWIIYLFIVGNTSLAVWLTVLLAVIVLFRQLFEPRIMGNTLGVSAFTTLGFAIISLSLFGVAGMILSPVLIILLKALWDQGYLKRWIHMPKEEFEPIPENRM</sequence>
<dbReference type="Pfam" id="PF01594">
    <property type="entry name" value="AI-2E_transport"/>
    <property type="match status" value="1"/>
</dbReference>
<name>A0ABW5PCE0_9BACL</name>
<proteinExistence type="inferred from homology"/>
<evidence type="ECO:0000256" key="1">
    <source>
        <dbReference type="ARBA" id="ARBA00004141"/>
    </source>
</evidence>
<dbReference type="Proteomes" id="UP001597541">
    <property type="component" value="Unassembled WGS sequence"/>
</dbReference>
<feature type="transmembrane region" description="Helical" evidence="6">
    <location>
        <begin position="12"/>
        <end position="29"/>
    </location>
</feature>